<dbReference type="Gene3D" id="3.90.180.10">
    <property type="entry name" value="Medium-chain alcohol dehydrogenases, catalytic domain"/>
    <property type="match status" value="2"/>
</dbReference>
<dbReference type="Pfam" id="PF08240">
    <property type="entry name" value="ADH_N"/>
    <property type="match status" value="1"/>
</dbReference>
<reference evidence="7" key="1">
    <citation type="submission" date="2017-02" db="EMBL/GenBank/DDBJ databases">
        <authorList>
            <person name="Regsiter A."/>
            <person name="William W."/>
        </authorList>
    </citation>
    <scope>NUCLEOTIDE SEQUENCE</scope>
    <source>
        <strain evidence="7">Bib</strain>
    </source>
</reference>
<dbReference type="Gene3D" id="3.40.50.720">
    <property type="entry name" value="NAD(P)-binding Rossmann-like Domain"/>
    <property type="match status" value="1"/>
</dbReference>
<feature type="domain" description="Alcohol dehydrogenase-like C-terminal" evidence="5">
    <location>
        <begin position="155"/>
        <end position="248"/>
    </location>
</feature>
<dbReference type="SUPFAM" id="SSF50129">
    <property type="entry name" value="GroES-like"/>
    <property type="match status" value="1"/>
</dbReference>
<dbReference type="InterPro" id="IPR050129">
    <property type="entry name" value="Zn_alcohol_dh"/>
</dbReference>
<dbReference type="InterPro" id="IPR013154">
    <property type="entry name" value="ADH-like_N"/>
</dbReference>
<evidence type="ECO:0000259" key="6">
    <source>
        <dbReference type="Pfam" id="PF08240"/>
    </source>
</evidence>
<dbReference type="InterPro" id="IPR036291">
    <property type="entry name" value="NAD(P)-bd_dom_sf"/>
</dbReference>
<evidence type="ECO:0000256" key="3">
    <source>
        <dbReference type="ARBA" id="ARBA00023002"/>
    </source>
</evidence>
<dbReference type="GO" id="GO:0016491">
    <property type="term" value="F:oxidoreductase activity"/>
    <property type="evidence" value="ECO:0007669"/>
    <property type="project" value="UniProtKB-KW"/>
</dbReference>
<dbReference type="Pfam" id="PF00107">
    <property type="entry name" value="ADH_zinc_N"/>
    <property type="match status" value="1"/>
</dbReference>
<name>A0A3P3XLS7_9SPIR</name>
<dbReference type="EMBL" id="FWDM01000040">
    <property type="protein sequence ID" value="SLM15788.1"/>
    <property type="molecule type" value="Genomic_DNA"/>
</dbReference>
<dbReference type="SUPFAM" id="SSF51735">
    <property type="entry name" value="NAD(P)-binding Rossmann-fold domains"/>
    <property type="match status" value="1"/>
</dbReference>
<keyword evidence="3" id="KW-0560">Oxidoreductase</keyword>
<dbReference type="PANTHER" id="PTHR43401:SF2">
    <property type="entry name" value="L-THREONINE 3-DEHYDROGENASE"/>
    <property type="match status" value="1"/>
</dbReference>
<evidence type="ECO:0000256" key="4">
    <source>
        <dbReference type="RuleBase" id="RU361277"/>
    </source>
</evidence>
<dbReference type="AlphaFoldDB" id="A0A3P3XLS7"/>
<evidence type="ECO:0000256" key="2">
    <source>
        <dbReference type="ARBA" id="ARBA00022833"/>
    </source>
</evidence>
<dbReference type="PANTHER" id="PTHR43401">
    <property type="entry name" value="L-THREONINE 3-DEHYDROGENASE"/>
    <property type="match status" value="1"/>
</dbReference>
<accession>A0A3P3XLS7</accession>
<protein>
    <submittedName>
        <fullName evidence="7">Uncharacterized protein</fullName>
    </submittedName>
</protein>
<sequence length="321" mass="35585">MKTEALWYLGERSIELRKMEIPEPKAHEVLVEMEICGMCSWDVLAFAGKFGKFHPYPFAAGHEGVGRVIKVGDNVASIKVGQRVACHEVPIGTPGGALMARHAIRTEDKATVIPENPIPLKYWVVEPVVCIVNGLVYAGIQPGDSVALVGAGYMGLIFAQGLAKTLAREVVAFDVDEKRLSLAREFGVTRTVKIEGDAIPEDYRKHFDVIIETAGKPSSMQLALAVAKTGAIIENFAWHHHMHEFDLDAWHINAWRILNIQPGVNSHFSDLFQRTIDLMIAGTFSNEKLITHWAPVEQAKEIFTTALERRDGYMKGAILFS</sequence>
<dbReference type="GO" id="GO:0008270">
    <property type="term" value="F:zinc ion binding"/>
    <property type="evidence" value="ECO:0007669"/>
    <property type="project" value="InterPro"/>
</dbReference>
<keyword evidence="1 4" id="KW-0479">Metal-binding</keyword>
<dbReference type="PROSITE" id="PS00059">
    <property type="entry name" value="ADH_ZINC"/>
    <property type="match status" value="1"/>
</dbReference>
<keyword evidence="2 4" id="KW-0862">Zinc</keyword>
<evidence type="ECO:0000259" key="5">
    <source>
        <dbReference type="Pfam" id="PF00107"/>
    </source>
</evidence>
<dbReference type="InterPro" id="IPR013149">
    <property type="entry name" value="ADH-like_C"/>
</dbReference>
<dbReference type="InterPro" id="IPR011032">
    <property type="entry name" value="GroES-like_sf"/>
</dbReference>
<dbReference type="InterPro" id="IPR002328">
    <property type="entry name" value="ADH_Zn_CS"/>
</dbReference>
<organism evidence="7">
    <name type="scientific">uncultured spirochete</name>
    <dbReference type="NCBI Taxonomy" id="156406"/>
    <lineage>
        <taxon>Bacteria</taxon>
        <taxon>Pseudomonadati</taxon>
        <taxon>Spirochaetota</taxon>
        <taxon>Spirochaetia</taxon>
        <taxon>Spirochaetales</taxon>
        <taxon>environmental samples</taxon>
    </lineage>
</organism>
<evidence type="ECO:0000256" key="1">
    <source>
        <dbReference type="ARBA" id="ARBA00022723"/>
    </source>
</evidence>
<proteinExistence type="inferred from homology"/>
<comment type="similarity">
    <text evidence="4">Belongs to the zinc-containing alcohol dehydrogenase family.</text>
</comment>
<feature type="domain" description="Alcohol dehydrogenase-like N-terminal" evidence="6">
    <location>
        <begin position="26"/>
        <end position="88"/>
    </location>
</feature>
<gene>
    <name evidence="7" type="ORF">SPIROBIBN47_80017</name>
</gene>
<comment type="cofactor">
    <cofactor evidence="4">
        <name>Zn(2+)</name>
        <dbReference type="ChEBI" id="CHEBI:29105"/>
    </cofactor>
</comment>
<evidence type="ECO:0000313" key="7">
    <source>
        <dbReference type="EMBL" id="SLM15788.1"/>
    </source>
</evidence>